<dbReference type="EMBL" id="CP127295">
    <property type="protein sequence ID" value="WIY00938.1"/>
    <property type="molecule type" value="Genomic_DNA"/>
</dbReference>
<keyword evidence="2" id="KW-1185">Reference proteome</keyword>
<protein>
    <submittedName>
        <fullName evidence="1">Uncharacterized protein</fullName>
    </submittedName>
</protein>
<dbReference type="Proteomes" id="UP001239397">
    <property type="component" value="Chromosome"/>
</dbReference>
<dbReference type="RefSeq" id="WP_285997399.1">
    <property type="nucleotide sequence ID" value="NZ_CP127295.1"/>
</dbReference>
<proteinExistence type="predicted"/>
<dbReference type="KEGG" id="amog:QRX60_43995"/>
<accession>A0A9Y2JMU9</accession>
<reference evidence="1 2" key="1">
    <citation type="submission" date="2023-06" db="EMBL/GenBank/DDBJ databases">
        <authorList>
            <person name="Oyuntsetseg B."/>
            <person name="Kim S.B."/>
        </authorList>
    </citation>
    <scope>NUCLEOTIDE SEQUENCE [LARGE SCALE GENOMIC DNA]</scope>
    <source>
        <strain evidence="1 2">4-36</strain>
    </source>
</reference>
<dbReference type="AlphaFoldDB" id="A0A9Y2JMU9"/>
<gene>
    <name evidence="1" type="ORF">QRX60_43995</name>
</gene>
<organism evidence="1 2">
    <name type="scientific">Amycolatopsis mongoliensis</name>
    <dbReference type="NCBI Taxonomy" id="715475"/>
    <lineage>
        <taxon>Bacteria</taxon>
        <taxon>Bacillati</taxon>
        <taxon>Actinomycetota</taxon>
        <taxon>Actinomycetes</taxon>
        <taxon>Pseudonocardiales</taxon>
        <taxon>Pseudonocardiaceae</taxon>
        <taxon>Amycolatopsis</taxon>
    </lineage>
</organism>
<evidence type="ECO:0000313" key="1">
    <source>
        <dbReference type="EMBL" id="WIY00938.1"/>
    </source>
</evidence>
<name>A0A9Y2JMU9_9PSEU</name>
<evidence type="ECO:0000313" key="2">
    <source>
        <dbReference type="Proteomes" id="UP001239397"/>
    </source>
</evidence>
<sequence>MSEFVTVLQGRVDRAHEDLAAARLAEREDDVDLHVARIKELLDLAERHGVDTATWIDRAELTAADAAR</sequence>